<evidence type="ECO:0000313" key="1">
    <source>
        <dbReference type="EMBL" id="KAI0083494.1"/>
    </source>
</evidence>
<sequence>MVELGLQDFGSEQRSLGATPSLCTCAQYMPGPLNRCDYCGKLLKPWTVPLTSKTARPGNRGRQVYSCRATPTCKYFRVIPVQSFALTNFPTPSFLTPSFPTPSSSSSSLSELSSMPSSRDKCMHLSCNKFSNRGCSKHLCRLHCIQAGGCAIAGHTSSSGPATATTTPINSPVVLPPLLSSAAHVVAGNTPSGSQTFLTHSPVTVSPPPPSFLPPNLPAAATSSLPPNLPAAATSSLPPNLPAAATSSLPPNLPAAATSSSQRLQPPRSPVTGPFLPVPHHTSTDEPSPSQSSAAGTPAIPPPPSRTRVVPRYASHMVSAFDAKFDEEQERSSRKRKREEQDAEQKLRERHQLTVHCWLKDGAPPTHDIFESSGKPPQFTFTKEHIEVLGLASTCDGTSTLVRFKVYQPDLRYWVRAGVGFTMPAATAQHIYVASLVVTDEQALESFIRDHTAKPVSHNMRTHLSAHRSSIRSQHNTGLVAAANVLKSPRRVCPRPIAPHPSLGPAAGPSRSQSQPHPSTDEDRFKKLHATGAIRSGKRKAIPCDPADFLELTSSSDESLPGSFHLPAGLRGETFTIDSSSESDAQAPSGGTRPDTVPAKSRDLRHLIPSLPDSDSLTSLDLSGADSNSDVDGKKIWPSGYSCVELHEGFSRVEMNMSRDGASMSWEDAVKEVFPDARRIKSATYYENRTRWLNASAHARKAALDAGKTSEGSWRMFTRKNPCAKAQVRNAKKKLTRHTAKKLEMVNEGDEESEV</sequence>
<protein>
    <submittedName>
        <fullName evidence="1">Uncharacterized protein</fullName>
    </submittedName>
</protein>
<comment type="caution">
    <text evidence="1">The sequence shown here is derived from an EMBL/GenBank/DDBJ whole genome shotgun (WGS) entry which is preliminary data.</text>
</comment>
<reference evidence="1" key="1">
    <citation type="journal article" date="2021" name="Environ. Microbiol.">
        <title>Gene family expansions and transcriptome signatures uncover fungal adaptations to wood decay.</title>
        <authorList>
            <person name="Hage H."/>
            <person name="Miyauchi S."/>
            <person name="Viragh M."/>
            <person name="Drula E."/>
            <person name="Min B."/>
            <person name="Chaduli D."/>
            <person name="Navarro D."/>
            <person name="Favel A."/>
            <person name="Norest M."/>
            <person name="Lesage-Meessen L."/>
            <person name="Balint B."/>
            <person name="Merenyi Z."/>
            <person name="de Eugenio L."/>
            <person name="Morin E."/>
            <person name="Martinez A.T."/>
            <person name="Baldrian P."/>
            <person name="Stursova M."/>
            <person name="Martinez M.J."/>
            <person name="Novotny C."/>
            <person name="Magnuson J.K."/>
            <person name="Spatafora J.W."/>
            <person name="Maurice S."/>
            <person name="Pangilinan J."/>
            <person name="Andreopoulos W."/>
            <person name="LaButti K."/>
            <person name="Hundley H."/>
            <person name="Na H."/>
            <person name="Kuo A."/>
            <person name="Barry K."/>
            <person name="Lipzen A."/>
            <person name="Henrissat B."/>
            <person name="Riley R."/>
            <person name="Ahrendt S."/>
            <person name="Nagy L.G."/>
            <person name="Grigoriev I.V."/>
            <person name="Martin F."/>
            <person name="Rosso M.N."/>
        </authorList>
    </citation>
    <scope>NUCLEOTIDE SEQUENCE</scope>
    <source>
        <strain evidence="1">CBS 384.51</strain>
    </source>
</reference>
<organism evidence="1 2">
    <name type="scientific">Irpex rosettiformis</name>
    <dbReference type="NCBI Taxonomy" id="378272"/>
    <lineage>
        <taxon>Eukaryota</taxon>
        <taxon>Fungi</taxon>
        <taxon>Dikarya</taxon>
        <taxon>Basidiomycota</taxon>
        <taxon>Agaricomycotina</taxon>
        <taxon>Agaricomycetes</taxon>
        <taxon>Polyporales</taxon>
        <taxon>Irpicaceae</taxon>
        <taxon>Irpex</taxon>
    </lineage>
</organism>
<keyword evidence="2" id="KW-1185">Reference proteome</keyword>
<gene>
    <name evidence="1" type="ORF">BDY19DRAFT_998520</name>
</gene>
<dbReference type="Proteomes" id="UP001055072">
    <property type="component" value="Unassembled WGS sequence"/>
</dbReference>
<proteinExistence type="predicted"/>
<evidence type="ECO:0000313" key="2">
    <source>
        <dbReference type="Proteomes" id="UP001055072"/>
    </source>
</evidence>
<accession>A0ACB8TNG2</accession>
<name>A0ACB8TNG2_9APHY</name>
<dbReference type="EMBL" id="MU274963">
    <property type="protein sequence ID" value="KAI0083494.1"/>
    <property type="molecule type" value="Genomic_DNA"/>
</dbReference>